<name>A0A2S0REQ3_9FLAO</name>
<evidence type="ECO:0000256" key="1">
    <source>
        <dbReference type="ARBA" id="ARBA00022676"/>
    </source>
</evidence>
<dbReference type="CDD" id="cd11301">
    <property type="entry name" value="Fut1_Fut2_like"/>
    <property type="match status" value="1"/>
</dbReference>
<dbReference type="Proteomes" id="UP000244193">
    <property type="component" value="Chromosome"/>
</dbReference>
<keyword evidence="1 3" id="KW-0328">Glycosyltransferase</keyword>
<dbReference type="GO" id="GO:0008107">
    <property type="term" value="F:galactoside 2-alpha-L-fucosyltransferase activity"/>
    <property type="evidence" value="ECO:0007669"/>
    <property type="project" value="InterPro"/>
</dbReference>
<dbReference type="InterPro" id="IPR002516">
    <property type="entry name" value="Glyco_trans_11"/>
</dbReference>
<dbReference type="PANTHER" id="PTHR11927:SF9">
    <property type="entry name" value="L-FUCOSYLTRANSFERASE"/>
    <property type="match status" value="1"/>
</dbReference>
<protein>
    <submittedName>
        <fullName evidence="3">Alpha-1,2-fucosyltransferase</fullName>
    </submittedName>
</protein>
<dbReference type="Pfam" id="PF01531">
    <property type="entry name" value="Glyco_transf_11"/>
    <property type="match status" value="1"/>
</dbReference>
<keyword evidence="4" id="KW-1185">Reference proteome</keyword>
<dbReference type="SMR" id="A0A2S0REQ3"/>
<dbReference type="EMBL" id="CP028811">
    <property type="protein sequence ID" value="AWA29770.1"/>
    <property type="molecule type" value="Genomic_DNA"/>
</dbReference>
<evidence type="ECO:0000256" key="2">
    <source>
        <dbReference type="ARBA" id="ARBA00022679"/>
    </source>
</evidence>
<sequence length="273" mass="32070">MIVVKLIGGLGNQMFQYAAAKAIAIERNQPLELDVSAFDHYKLHQFALHHFNFSAKVFRPRHILWDKVRSLFIKILHYKERDFGFNARIFDLKADDLYLDGYFQSEKYFLKHSSTIRREFEIISSLKPQTLKVLEEIRNTNSVSLHIRRGDYVGNPLHGTDNELFYRKALGFIETKIENPKLFVFSDDTLWAKQNFKSKHEVIFIDFNDALSNFEDIKLMSCCKHNIIANSSFSWWGAWLNDNPGKLVVAPQQWFNDKSINTSDLIPENWIRF</sequence>
<dbReference type="GO" id="GO:0005975">
    <property type="term" value="P:carbohydrate metabolic process"/>
    <property type="evidence" value="ECO:0007669"/>
    <property type="project" value="InterPro"/>
</dbReference>
<dbReference type="KEGG" id="fmg:HYN48_06590"/>
<reference evidence="3 4" key="1">
    <citation type="submission" date="2018-04" db="EMBL/GenBank/DDBJ databases">
        <title>Genome sequencing of Flavobacterium sp. HYN0048.</title>
        <authorList>
            <person name="Yi H."/>
            <person name="Baek C."/>
        </authorList>
    </citation>
    <scope>NUCLEOTIDE SEQUENCE [LARGE SCALE GENOMIC DNA]</scope>
    <source>
        <strain evidence="3 4">HYN0048</strain>
    </source>
</reference>
<accession>A0A2S0REQ3</accession>
<organism evidence="3 4">
    <name type="scientific">Flavobacterium magnum</name>
    <dbReference type="NCBI Taxonomy" id="2162713"/>
    <lineage>
        <taxon>Bacteria</taxon>
        <taxon>Pseudomonadati</taxon>
        <taxon>Bacteroidota</taxon>
        <taxon>Flavobacteriia</taxon>
        <taxon>Flavobacteriales</taxon>
        <taxon>Flavobacteriaceae</taxon>
        <taxon>Flavobacterium</taxon>
    </lineage>
</organism>
<proteinExistence type="predicted"/>
<dbReference type="PANTHER" id="PTHR11927">
    <property type="entry name" value="GALACTOSIDE 2-L-FUCOSYLTRANSFERASE"/>
    <property type="match status" value="1"/>
</dbReference>
<dbReference type="Gene3D" id="3.40.50.11350">
    <property type="match status" value="1"/>
</dbReference>
<dbReference type="OrthoDB" id="9794601at2"/>
<gene>
    <name evidence="3" type="ORF">HYN48_06590</name>
</gene>
<dbReference type="AlphaFoldDB" id="A0A2S0REQ3"/>
<dbReference type="RefSeq" id="WP_108370354.1">
    <property type="nucleotide sequence ID" value="NZ_CP028811.1"/>
</dbReference>
<keyword evidence="2 3" id="KW-0808">Transferase</keyword>
<evidence type="ECO:0000313" key="4">
    <source>
        <dbReference type="Proteomes" id="UP000244193"/>
    </source>
</evidence>
<dbReference type="GO" id="GO:0016020">
    <property type="term" value="C:membrane"/>
    <property type="evidence" value="ECO:0007669"/>
    <property type="project" value="InterPro"/>
</dbReference>
<evidence type="ECO:0000313" key="3">
    <source>
        <dbReference type="EMBL" id="AWA29770.1"/>
    </source>
</evidence>